<dbReference type="EMBL" id="CABDUW010000192">
    <property type="protein sequence ID" value="VTJ62094.1"/>
    <property type="molecule type" value="Genomic_DNA"/>
</dbReference>
<gene>
    <name evidence="2" type="ORF">MONAX_5E023032</name>
</gene>
<proteinExistence type="predicted"/>
<feature type="transmembrane region" description="Helical" evidence="1">
    <location>
        <begin position="27"/>
        <end position="46"/>
    </location>
</feature>
<protein>
    <submittedName>
        <fullName evidence="2">Uncharacterized protein</fullName>
    </submittedName>
</protein>
<evidence type="ECO:0000313" key="2">
    <source>
        <dbReference type="EMBL" id="VTJ62094.1"/>
    </source>
</evidence>
<comment type="caution">
    <text evidence="2">The sequence shown here is derived from an EMBL/GenBank/DDBJ whole genome shotgun (WGS) entry which is preliminary data.</text>
</comment>
<evidence type="ECO:0000313" key="3">
    <source>
        <dbReference type="Proteomes" id="UP000335636"/>
    </source>
</evidence>
<keyword evidence="1" id="KW-0472">Membrane</keyword>
<name>A0A5E4AXJ2_MARMO</name>
<dbReference type="AlphaFoldDB" id="A0A5E4AXJ2"/>
<evidence type="ECO:0000256" key="1">
    <source>
        <dbReference type="SAM" id="Phobius"/>
    </source>
</evidence>
<reference evidence="2" key="1">
    <citation type="submission" date="2019-04" db="EMBL/GenBank/DDBJ databases">
        <authorList>
            <person name="Alioto T."/>
            <person name="Alioto T."/>
        </authorList>
    </citation>
    <scope>NUCLEOTIDE SEQUENCE [LARGE SCALE GENOMIC DNA]</scope>
</reference>
<keyword evidence="1" id="KW-0812">Transmembrane</keyword>
<sequence length="64" mass="6535">SAPVCPATQWPAQLPSAGGHLALEGGLLFQTFLVTLLVTLLVTFLVTSLPIPKPVCASLGFGSS</sequence>
<keyword evidence="1" id="KW-1133">Transmembrane helix</keyword>
<feature type="non-terminal residue" evidence="2">
    <location>
        <position position="1"/>
    </location>
</feature>
<feature type="non-terminal residue" evidence="2">
    <location>
        <position position="64"/>
    </location>
</feature>
<organism evidence="2 3">
    <name type="scientific">Marmota monax</name>
    <name type="common">Woodchuck</name>
    <dbReference type="NCBI Taxonomy" id="9995"/>
    <lineage>
        <taxon>Eukaryota</taxon>
        <taxon>Metazoa</taxon>
        <taxon>Chordata</taxon>
        <taxon>Craniata</taxon>
        <taxon>Vertebrata</taxon>
        <taxon>Euteleostomi</taxon>
        <taxon>Mammalia</taxon>
        <taxon>Eutheria</taxon>
        <taxon>Euarchontoglires</taxon>
        <taxon>Glires</taxon>
        <taxon>Rodentia</taxon>
        <taxon>Sciuromorpha</taxon>
        <taxon>Sciuridae</taxon>
        <taxon>Xerinae</taxon>
        <taxon>Marmotini</taxon>
        <taxon>Marmota</taxon>
    </lineage>
</organism>
<dbReference type="Proteomes" id="UP000335636">
    <property type="component" value="Unassembled WGS sequence"/>
</dbReference>
<accession>A0A5E4AXJ2</accession>
<keyword evidence="3" id="KW-1185">Reference proteome</keyword>